<evidence type="ECO:0000259" key="2">
    <source>
        <dbReference type="Pfam" id="PF02181"/>
    </source>
</evidence>
<accession>A0AAD4IVY1</accession>
<evidence type="ECO:0000313" key="3">
    <source>
        <dbReference type="EMBL" id="KAH6822165.1"/>
    </source>
</evidence>
<name>A0AAD4IVY1_PERFH</name>
<dbReference type="Pfam" id="PF02181">
    <property type="entry name" value="FH2"/>
    <property type="match status" value="1"/>
</dbReference>
<dbReference type="Proteomes" id="UP001190926">
    <property type="component" value="Unassembled WGS sequence"/>
</dbReference>
<feature type="domain" description="FH2" evidence="2">
    <location>
        <begin position="151"/>
        <end position="281"/>
    </location>
</feature>
<evidence type="ECO:0000313" key="4">
    <source>
        <dbReference type="Proteomes" id="UP001190926"/>
    </source>
</evidence>
<organism evidence="3 4">
    <name type="scientific">Perilla frutescens var. hirtella</name>
    <name type="common">Perilla citriodora</name>
    <name type="synonym">Perilla setoyensis</name>
    <dbReference type="NCBI Taxonomy" id="608512"/>
    <lineage>
        <taxon>Eukaryota</taxon>
        <taxon>Viridiplantae</taxon>
        <taxon>Streptophyta</taxon>
        <taxon>Embryophyta</taxon>
        <taxon>Tracheophyta</taxon>
        <taxon>Spermatophyta</taxon>
        <taxon>Magnoliopsida</taxon>
        <taxon>eudicotyledons</taxon>
        <taxon>Gunneridae</taxon>
        <taxon>Pentapetalae</taxon>
        <taxon>asterids</taxon>
        <taxon>lamiids</taxon>
        <taxon>Lamiales</taxon>
        <taxon>Lamiaceae</taxon>
        <taxon>Nepetoideae</taxon>
        <taxon>Elsholtzieae</taxon>
        <taxon>Perilla</taxon>
    </lineage>
</organism>
<sequence>MQPQDDQPPPVIELENAAQTQSASIGSTAANVESIRNSNVRGIACGKGARTAIRSAKGRLTMKFNFALRLATCDNAEAFNNEIGYIVRNDCSLRYKDWRFVTQEVRTPFRHKLLEQMVKEWLLSLPSEGVKRNQTGKWRVGVILYCPEQIFMLSHLPKLVETRARNNKQTLIPYLCKVIAEKLPEVLDFYEDLVHVEAATKEMQAINKGIENLVHETTASENDGAISEIFCMILKNYLGSAEVEVRSLASLYSGVGRNADALAQYFSEDPARCPFDKVFPDQIEMVKHCERR</sequence>
<dbReference type="PANTHER" id="PTHR45733">
    <property type="entry name" value="FORMIN-J"/>
    <property type="match status" value="1"/>
</dbReference>
<proteinExistence type="inferred from homology"/>
<dbReference type="AlphaFoldDB" id="A0AAD4IVY1"/>
<dbReference type="Gene3D" id="1.20.58.2220">
    <property type="entry name" value="Formin, FH2 domain"/>
    <property type="match status" value="1"/>
</dbReference>
<reference evidence="3 4" key="1">
    <citation type="journal article" date="2021" name="Nat. Commun.">
        <title>Incipient diploidization of the medicinal plant Perilla within 10,000 years.</title>
        <authorList>
            <person name="Zhang Y."/>
            <person name="Shen Q."/>
            <person name="Leng L."/>
            <person name="Zhang D."/>
            <person name="Chen S."/>
            <person name="Shi Y."/>
            <person name="Ning Z."/>
            <person name="Chen S."/>
        </authorList>
    </citation>
    <scope>NUCLEOTIDE SEQUENCE [LARGE SCALE GENOMIC DNA]</scope>
    <source>
        <strain evidence="4">cv. PC099</strain>
    </source>
</reference>
<gene>
    <name evidence="3" type="ORF">C2S53_000052</name>
</gene>
<dbReference type="InterPro" id="IPR015425">
    <property type="entry name" value="FH2_Formin"/>
</dbReference>
<dbReference type="PANTHER" id="PTHR45733:SF8">
    <property type="entry name" value="FORMIN-J"/>
    <property type="match status" value="1"/>
</dbReference>
<dbReference type="InterPro" id="IPR051144">
    <property type="entry name" value="Formin_homology_domain"/>
</dbReference>
<keyword evidence="4" id="KW-1185">Reference proteome</keyword>
<evidence type="ECO:0000256" key="1">
    <source>
        <dbReference type="ARBA" id="ARBA00006468"/>
    </source>
</evidence>
<dbReference type="EMBL" id="SDAM02001444">
    <property type="protein sequence ID" value="KAH6822165.1"/>
    <property type="molecule type" value="Genomic_DNA"/>
</dbReference>
<comment type="similarity">
    <text evidence="1">Belongs to the formin-like family. Class-II subfamily.</text>
</comment>
<comment type="caution">
    <text evidence="3">The sequence shown here is derived from an EMBL/GenBank/DDBJ whole genome shotgun (WGS) entry which is preliminary data.</text>
</comment>
<protein>
    <submittedName>
        <fullName evidence="3">Actin binding protein</fullName>
    </submittedName>
</protein>
<dbReference type="SUPFAM" id="SSF101447">
    <property type="entry name" value="Formin homology 2 domain (FH2 domain)"/>
    <property type="match status" value="1"/>
</dbReference>
<dbReference type="InterPro" id="IPR042201">
    <property type="entry name" value="FH2_Formin_sf"/>
</dbReference>